<dbReference type="HOGENOM" id="CLU_2650292_0_0_6"/>
<organism evidence="1 2">
    <name type="scientific">Isoalcanivorax pacificus W11-5</name>
    <dbReference type="NCBI Taxonomy" id="391936"/>
    <lineage>
        <taxon>Bacteria</taxon>
        <taxon>Pseudomonadati</taxon>
        <taxon>Pseudomonadota</taxon>
        <taxon>Gammaproteobacteria</taxon>
        <taxon>Oceanospirillales</taxon>
        <taxon>Alcanivoracaceae</taxon>
        <taxon>Isoalcanivorax</taxon>
    </lineage>
</organism>
<dbReference type="RefSeq" id="WP_008739681.1">
    <property type="nucleotide sequence ID" value="NZ_CP004387.1"/>
</dbReference>
<dbReference type="EMBL" id="CP004387">
    <property type="protein sequence ID" value="AJD46937.1"/>
    <property type="molecule type" value="Genomic_DNA"/>
</dbReference>
<evidence type="ECO:0000313" key="1">
    <source>
        <dbReference type="EMBL" id="AJD46937.1"/>
    </source>
</evidence>
<keyword evidence="2" id="KW-1185">Reference proteome</keyword>
<gene>
    <name evidence="1" type="ORF">S7S_02575</name>
</gene>
<dbReference type="AlphaFoldDB" id="A0A0B4XKN1"/>
<proteinExistence type="predicted"/>
<protein>
    <submittedName>
        <fullName evidence="1">Uncharacterized protein</fullName>
    </submittedName>
</protein>
<dbReference type="Proteomes" id="UP000006764">
    <property type="component" value="Chromosome"/>
</dbReference>
<evidence type="ECO:0000313" key="2">
    <source>
        <dbReference type="Proteomes" id="UP000006764"/>
    </source>
</evidence>
<dbReference type="OrthoDB" id="7063993at2"/>
<name>A0A0B4XKN1_9GAMM</name>
<dbReference type="STRING" id="391936.S7S_02575"/>
<reference evidence="1 2" key="1">
    <citation type="journal article" date="2012" name="J. Bacteriol.">
        <title>Genome sequence of an alkane-degrading bacterium, Alcanivorax pacificus type strain W11-5, isolated from deep sea sediment.</title>
        <authorList>
            <person name="Lai Q."/>
            <person name="Shao Z."/>
        </authorList>
    </citation>
    <scope>NUCLEOTIDE SEQUENCE [LARGE SCALE GENOMIC DNA]</scope>
    <source>
        <strain evidence="1 2">W11-5</strain>
    </source>
</reference>
<sequence>MFDDLFNVTSQQMGKFSDTVRDEFGQSIVSDVFEPILQDISGLQQMGELFQTRAAEIDQLTGELQSIGSMAHE</sequence>
<accession>A0A0B4XKN1</accession>
<dbReference type="KEGG" id="apac:S7S_02575"/>